<evidence type="ECO:0000313" key="4">
    <source>
        <dbReference type="Proteomes" id="UP000005475"/>
    </source>
</evidence>
<gene>
    <name evidence="3" type="ORF">BACOVA_00371</name>
    <name evidence="2" type="ORF">BACOVA_01334</name>
    <name evidence="1" type="ORF">BACOVA_04557</name>
</gene>
<comment type="caution">
    <text evidence="1">The sequence shown here is derived from an EMBL/GenBank/DDBJ whole genome shotgun (WGS) entry which is preliminary data.</text>
</comment>
<protein>
    <submittedName>
        <fullName evidence="1">Uncharacterized protein</fullName>
    </submittedName>
</protein>
<evidence type="ECO:0000313" key="3">
    <source>
        <dbReference type="EMBL" id="EDO13978.1"/>
    </source>
</evidence>
<name>A0AAN3D697_BACO1</name>
<dbReference type="AlphaFoldDB" id="A0AAN3D697"/>
<dbReference type="EMBL" id="AAXF02000042">
    <property type="protein sequence ID" value="EDO13094.1"/>
    <property type="molecule type" value="Genomic_DNA"/>
</dbReference>
<reference evidence="1" key="3">
    <citation type="submission" date="2013-11" db="EMBL/GenBank/DDBJ databases">
        <title>Draft genome sequence of Bacteroides ovatus (ATCC 8483).</title>
        <authorList>
            <person name="Sudarsanam P."/>
            <person name="Ley R."/>
            <person name="Guruge J."/>
            <person name="Turnbaugh P.J."/>
            <person name="Mahowald M."/>
            <person name="Liep D."/>
            <person name="Gordon J."/>
        </authorList>
    </citation>
    <scope>NUCLEOTIDE SEQUENCE</scope>
    <source>
        <strain evidence="1">ATCC 8483</strain>
        <strain evidence="4">ATCC 8483 / DSM 1896 / JCM 5824 / BCRC 10623 / CCUG 4943 / NCTC 11153</strain>
    </source>
</reference>
<sequence>MVFLLLSFQYQFKDKYFDAANLRLPLGRSPSEEFLLFNESLQPEVLHL</sequence>
<dbReference type="EMBL" id="AAXF02000031">
    <property type="protein sequence ID" value="EDO13978.1"/>
    <property type="molecule type" value="Genomic_DNA"/>
</dbReference>
<reference evidence="1 4" key="1">
    <citation type="submission" date="2007-03" db="EMBL/GenBank/DDBJ databases">
        <authorList>
            <person name="Fulton L."/>
            <person name="Clifton S."/>
            <person name="Fulton B."/>
            <person name="Xu J."/>
            <person name="Minx P."/>
            <person name="Pepin K.H."/>
            <person name="Johnson M."/>
            <person name="Thiruvilangam P."/>
            <person name="Bhonagiri V."/>
            <person name="Nash W.E."/>
            <person name="Mardis E.R."/>
            <person name="Wilson R.K."/>
        </authorList>
    </citation>
    <scope>NUCLEOTIDE SEQUENCE [LARGE SCALE GENOMIC DNA]</scope>
    <source>
        <strain evidence="1">ATCC 8483</strain>
        <strain evidence="4">ATCC 8483 / DSM 1896 / JCM 5824 / BCRC 10623 / CCUG 4943 / NCTC 11153</strain>
    </source>
</reference>
<dbReference type="EMBL" id="AAXF02000053">
    <property type="protein sequence ID" value="EDO10176.1"/>
    <property type="molecule type" value="Genomic_DNA"/>
</dbReference>
<dbReference type="Proteomes" id="UP000005475">
    <property type="component" value="Unassembled WGS sequence"/>
</dbReference>
<organism evidence="1 4">
    <name type="scientific">Bacteroides ovatus (strain ATCC 8483 / DSM 1896 / JCM 5824 / BCRC 10623 / CCUG 4943 / NCTC 11153)</name>
    <dbReference type="NCBI Taxonomy" id="411476"/>
    <lineage>
        <taxon>Bacteria</taxon>
        <taxon>Pseudomonadati</taxon>
        <taxon>Bacteroidota</taxon>
        <taxon>Bacteroidia</taxon>
        <taxon>Bacteroidales</taxon>
        <taxon>Bacteroidaceae</taxon>
        <taxon>Bacteroides</taxon>
    </lineage>
</organism>
<evidence type="ECO:0000313" key="2">
    <source>
        <dbReference type="EMBL" id="EDO13094.1"/>
    </source>
</evidence>
<accession>A0AAN3D697</accession>
<reference evidence="4" key="2">
    <citation type="submission" date="2007-04" db="EMBL/GenBank/DDBJ databases">
        <title>Draft genome sequence of Bacteroides ovatus (ATCC 8483).</title>
        <authorList>
            <person name="Sudarsanam P."/>
            <person name="Ley R."/>
            <person name="Guruge J."/>
            <person name="Turnbaugh P.J."/>
            <person name="Mahowald M."/>
            <person name="Liep D."/>
            <person name="Gordon J."/>
        </authorList>
    </citation>
    <scope>NUCLEOTIDE SEQUENCE [LARGE SCALE GENOMIC DNA]</scope>
    <source>
        <strain evidence="4">ATCC 8483 / DSM 1896 / JCM 5824 / BCRC 10623 / CCUG 4943 / NCTC 11153</strain>
    </source>
</reference>
<proteinExistence type="predicted"/>
<evidence type="ECO:0000313" key="1">
    <source>
        <dbReference type="EMBL" id="EDO10176.1"/>
    </source>
</evidence>